<keyword evidence="6" id="KW-1185">Reference proteome</keyword>
<reference evidence="5 6" key="1">
    <citation type="submission" date="2015-09" db="EMBL/GenBank/DDBJ databases">
        <title>Genome sequencing project for genomic taxonomy and phylogenomics of Bacillus-like bacteria.</title>
        <authorList>
            <person name="Liu B."/>
            <person name="Wang J."/>
            <person name="Zhu Y."/>
            <person name="Liu G."/>
            <person name="Chen Q."/>
            <person name="Chen Z."/>
            <person name="Lan J."/>
            <person name="Che J."/>
            <person name="Ge C."/>
            <person name="Shi H."/>
            <person name="Pan Z."/>
            <person name="Liu X."/>
        </authorList>
    </citation>
    <scope>NUCLEOTIDE SEQUENCE [LARGE SCALE GENOMIC DNA]</scope>
    <source>
        <strain evidence="5 6">LMG 18435</strain>
    </source>
</reference>
<comment type="similarity">
    <text evidence="1">Belongs to the D-isomer specific 2-hydroxyacid dehydrogenase family.</text>
</comment>
<keyword evidence="2" id="KW-0560">Oxidoreductase</keyword>
<organism evidence="5 6">
    <name type="scientific">Heyndrickxia shackletonii</name>
    <dbReference type="NCBI Taxonomy" id="157838"/>
    <lineage>
        <taxon>Bacteria</taxon>
        <taxon>Bacillati</taxon>
        <taxon>Bacillota</taxon>
        <taxon>Bacilli</taxon>
        <taxon>Bacillales</taxon>
        <taxon>Bacillaceae</taxon>
        <taxon>Heyndrickxia</taxon>
    </lineage>
</organism>
<evidence type="ECO:0000256" key="3">
    <source>
        <dbReference type="ARBA" id="ARBA00023027"/>
    </source>
</evidence>
<dbReference type="Pfam" id="PF02826">
    <property type="entry name" value="2-Hacid_dh_C"/>
    <property type="match status" value="1"/>
</dbReference>
<dbReference type="InterPro" id="IPR006140">
    <property type="entry name" value="D-isomer_DH_NAD-bd"/>
</dbReference>
<dbReference type="FunFam" id="3.40.50.720:FF:000041">
    <property type="entry name" value="D-3-phosphoglycerate dehydrogenase"/>
    <property type="match status" value="1"/>
</dbReference>
<dbReference type="GO" id="GO:0047545">
    <property type="term" value="F:(S)-2-hydroxyglutarate dehydrogenase activity"/>
    <property type="evidence" value="ECO:0007669"/>
    <property type="project" value="UniProtKB-ARBA"/>
</dbReference>
<evidence type="ECO:0000313" key="5">
    <source>
        <dbReference type="EMBL" id="KQL50774.1"/>
    </source>
</evidence>
<dbReference type="OrthoDB" id="9805416at2"/>
<dbReference type="InterPro" id="IPR036291">
    <property type="entry name" value="NAD(P)-bd_dom_sf"/>
</dbReference>
<feature type="domain" description="D-isomer specific 2-hydroxyacid dehydrogenase NAD-binding" evidence="4">
    <location>
        <begin position="133"/>
        <end position="312"/>
    </location>
</feature>
<dbReference type="STRING" id="157838.AN964_24430"/>
<dbReference type="GO" id="GO:0006564">
    <property type="term" value="P:L-serine biosynthetic process"/>
    <property type="evidence" value="ECO:0007669"/>
    <property type="project" value="UniProtKB-ARBA"/>
</dbReference>
<dbReference type="SUPFAM" id="SSF52283">
    <property type="entry name" value="Formate/glycerate dehydrogenase catalytic domain-like"/>
    <property type="match status" value="1"/>
</dbReference>
<gene>
    <name evidence="5" type="ORF">AN964_24430</name>
</gene>
<accession>A0A0Q3T9R3</accession>
<evidence type="ECO:0000313" key="6">
    <source>
        <dbReference type="Proteomes" id="UP000051888"/>
    </source>
</evidence>
<dbReference type="CDD" id="cd12171">
    <property type="entry name" value="2-Hacid_dh_10"/>
    <property type="match status" value="1"/>
</dbReference>
<dbReference type="Gene3D" id="3.40.50.720">
    <property type="entry name" value="NAD(P)-binding Rossmann-like Domain"/>
    <property type="match status" value="2"/>
</dbReference>
<dbReference type="PANTHER" id="PTHR42789">
    <property type="entry name" value="D-ISOMER SPECIFIC 2-HYDROXYACID DEHYDROGENASE FAMILY PROTEIN (AFU_ORTHOLOGUE AFUA_6G10090)"/>
    <property type="match status" value="1"/>
</dbReference>
<proteinExistence type="inferred from homology"/>
<name>A0A0Q3T9R3_9BACI</name>
<dbReference type="PANTHER" id="PTHR42789:SF1">
    <property type="entry name" value="D-ISOMER SPECIFIC 2-HYDROXYACID DEHYDROGENASE FAMILY PROTEIN (AFU_ORTHOLOGUE AFUA_6G10090)"/>
    <property type="match status" value="1"/>
</dbReference>
<sequence>MKAVIIGDVFVTADQFEEAIKQWDAPIDQVVKLSWGPNKKEEFQEAILEIERSGPEAVSPPKGLLEQIVDADLLLVHFAPVSQIVLEAAQQLKVIGTCRGGMEHINLAFAKSRGIPVVNVIRNAEAVADFTIGLIYSETRNIARSHHALKAGKWVKDFPNYSYTKSVKDQIVGIVGLGNIGRIVAKNLIALGIPVIGSDPYVTSQELSEEGIEINLVSLDELFEAASIVTVHVRLSEETKGLIKENHILKMKKDSYLINTSRAEVMEEKPLCEALVNKQIAGAAIDVFWQEPIPQGHPLLLCDNVTLTPHIAGDTVDALPKSPIKLVENLKKTLKLEKIEA</sequence>
<dbReference type="SUPFAM" id="SSF51735">
    <property type="entry name" value="NAD(P)-binding Rossmann-fold domains"/>
    <property type="match status" value="1"/>
</dbReference>
<evidence type="ECO:0000259" key="4">
    <source>
        <dbReference type="Pfam" id="PF02826"/>
    </source>
</evidence>
<dbReference type="InterPro" id="IPR050857">
    <property type="entry name" value="D-2-hydroxyacid_DH"/>
</dbReference>
<dbReference type="Proteomes" id="UP000051888">
    <property type="component" value="Unassembled WGS sequence"/>
</dbReference>
<evidence type="ECO:0000256" key="2">
    <source>
        <dbReference type="ARBA" id="ARBA00023002"/>
    </source>
</evidence>
<protein>
    <recommendedName>
        <fullName evidence="4">D-isomer specific 2-hydroxyacid dehydrogenase NAD-binding domain-containing protein</fullName>
    </recommendedName>
</protein>
<dbReference type="PATRIC" id="fig|157838.3.peg.5374"/>
<dbReference type="GO" id="GO:0004617">
    <property type="term" value="F:phosphoglycerate dehydrogenase activity"/>
    <property type="evidence" value="ECO:0007669"/>
    <property type="project" value="UniProtKB-ARBA"/>
</dbReference>
<dbReference type="AlphaFoldDB" id="A0A0Q3T9R3"/>
<dbReference type="EMBL" id="LJJC01000015">
    <property type="protein sequence ID" value="KQL50774.1"/>
    <property type="molecule type" value="Genomic_DNA"/>
</dbReference>
<comment type="caution">
    <text evidence="5">The sequence shown here is derived from an EMBL/GenBank/DDBJ whole genome shotgun (WGS) entry which is preliminary data.</text>
</comment>
<dbReference type="RefSeq" id="WP_055742380.1">
    <property type="nucleotide sequence ID" value="NZ_JAAIWL010000012.1"/>
</dbReference>
<evidence type="ECO:0000256" key="1">
    <source>
        <dbReference type="ARBA" id="ARBA00005854"/>
    </source>
</evidence>
<dbReference type="GO" id="GO:0051287">
    <property type="term" value="F:NAD binding"/>
    <property type="evidence" value="ECO:0007669"/>
    <property type="project" value="InterPro"/>
</dbReference>
<keyword evidence="3" id="KW-0520">NAD</keyword>